<dbReference type="AlphaFoldDB" id="A0A0J7XXF0"/>
<name>A0A0J7XXF0_9SPHN</name>
<protein>
    <submittedName>
        <fullName evidence="2">AraC family transcriptional regulator</fullName>
    </submittedName>
</protein>
<dbReference type="PATRIC" id="fig|1114963.3.peg.1770"/>
<feature type="region of interest" description="Disordered" evidence="1">
    <location>
        <begin position="52"/>
        <end position="77"/>
    </location>
</feature>
<comment type="caution">
    <text evidence="2">The sequence shown here is derived from an EMBL/GenBank/DDBJ whole genome shotgun (WGS) entry which is preliminary data.</text>
</comment>
<keyword evidence="3" id="KW-1185">Reference proteome</keyword>
<accession>A0A0J7XXF0</accession>
<dbReference type="EMBL" id="JACU01000004">
    <property type="protein sequence ID" value="KMS56212.1"/>
    <property type="molecule type" value="Genomic_DNA"/>
</dbReference>
<evidence type="ECO:0000256" key="1">
    <source>
        <dbReference type="SAM" id="MobiDB-lite"/>
    </source>
</evidence>
<organism evidence="2 3">
    <name type="scientific">Novosphingobium barchaimii LL02</name>
    <dbReference type="NCBI Taxonomy" id="1114963"/>
    <lineage>
        <taxon>Bacteria</taxon>
        <taxon>Pseudomonadati</taxon>
        <taxon>Pseudomonadota</taxon>
        <taxon>Alphaproteobacteria</taxon>
        <taxon>Sphingomonadales</taxon>
        <taxon>Sphingomonadaceae</taxon>
        <taxon>Novosphingobium</taxon>
    </lineage>
</organism>
<dbReference type="Proteomes" id="UP000052268">
    <property type="component" value="Unassembled WGS sequence"/>
</dbReference>
<sequence>MSQKHVHLMEVRPLTMSDAATINHSVHVLGYQSVSQVTREYGRMVGQTPAHGIKEARHRKRTGRPCCGRGSVHSFKP</sequence>
<evidence type="ECO:0000313" key="2">
    <source>
        <dbReference type="EMBL" id="KMS56212.1"/>
    </source>
</evidence>
<gene>
    <name evidence="2" type="ORF">V474_14735</name>
</gene>
<reference evidence="2 3" key="1">
    <citation type="journal article" date="2015" name="G3 (Bethesda)">
        <title>Insights into Ongoing Evolution of the Hexachlorocyclohexane Catabolic Pathway from Comparative Genomics of Ten Sphingomonadaceae Strains.</title>
        <authorList>
            <person name="Pearce S.L."/>
            <person name="Oakeshott J.G."/>
            <person name="Pandey G."/>
        </authorList>
    </citation>
    <scope>NUCLEOTIDE SEQUENCE [LARGE SCALE GENOMIC DNA]</scope>
    <source>
        <strain evidence="2 3">LL02</strain>
    </source>
</reference>
<proteinExistence type="predicted"/>
<evidence type="ECO:0000313" key="3">
    <source>
        <dbReference type="Proteomes" id="UP000052268"/>
    </source>
</evidence>